<evidence type="ECO:0000313" key="4">
    <source>
        <dbReference type="Proteomes" id="UP000622687"/>
    </source>
</evidence>
<dbReference type="PANTHER" id="PTHR34293">
    <property type="entry name" value="HTH-TYPE TRANSCRIPTIONAL REGULATOR TRMBL2"/>
    <property type="match status" value="1"/>
</dbReference>
<dbReference type="InterPro" id="IPR036388">
    <property type="entry name" value="WH-like_DNA-bd_sf"/>
</dbReference>
<sequence length="280" mass="31824">MKLDILKTLQELNFTEYEAKAYLALLEESPLSGYAIALNSGVPRSKIYQVLAELTERGEIFVSLETPVLYTPLPPKELIAKRKRKAETAFHAAEKALERYTFTAQYRENIWNITGHEAIINRVKEVIKKATSRILIEIWAEDANELKDDLEAASMRGIEVIIVSYGDLSFDFAKVYSHDSSDQITFEYGGRWIIMSIDNKEVVAGIVSLGNDSRAAWTAHPALVMPITEVIIHDLYIMEMLNKHRSILEASFGPDLIELRKRFNSDSPWFSAHEMLGLNE</sequence>
<dbReference type="Pfam" id="PF01978">
    <property type="entry name" value="TrmB"/>
    <property type="match status" value="1"/>
</dbReference>
<dbReference type="AlphaFoldDB" id="A0A934HS60"/>
<dbReference type="Pfam" id="PF11495">
    <property type="entry name" value="Regulator_TrmB"/>
    <property type="match status" value="1"/>
</dbReference>
<reference evidence="3" key="1">
    <citation type="submission" date="2020-12" db="EMBL/GenBank/DDBJ databases">
        <title>Clostridium thailandense sp. nov., a novel acetogenic bacterium isolated from peat land soil in Thailand.</title>
        <authorList>
            <person name="Chaikitkaew S."/>
            <person name="Birkeland N.K."/>
        </authorList>
    </citation>
    <scope>NUCLEOTIDE SEQUENCE</scope>
    <source>
        <strain evidence="3">DSM 17425</strain>
    </source>
</reference>
<dbReference type="InterPro" id="IPR021586">
    <property type="entry name" value="Tscrpt_reg_TrmB_C"/>
</dbReference>
<dbReference type="Proteomes" id="UP000622687">
    <property type="component" value="Unassembled WGS sequence"/>
</dbReference>
<name>A0A934HS60_9CLOT</name>
<dbReference type="InterPro" id="IPR036390">
    <property type="entry name" value="WH_DNA-bd_sf"/>
</dbReference>
<gene>
    <name evidence="3" type="ORF">I6U51_06270</name>
</gene>
<evidence type="ECO:0000259" key="1">
    <source>
        <dbReference type="Pfam" id="PF01978"/>
    </source>
</evidence>
<dbReference type="RefSeq" id="WP_211141824.1">
    <property type="nucleotide sequence ID" value="NZ_JAEEGB010000006.1"/>
</dbReference>
<dbReference type="InterPro" id="IPR002831">
    <property type="entry name" value="Tscrpt_reg_TrmB_N"/>
</dbReference>
<organism evidence="3 4">
    <name type="scientific">Clostridium aciditolerans</name>
    <dbReference type="NCBI Taxonomy" id="339861"/>
    <lineage>
        <taxon>Bacteria</taxon>
        <taxon>Bacillati</taxon>
        <taxon>Bacillota</taxon>
        <taxon>Clostridia</taxon>
        <taxon>Eubacteriales</taxon>
        <taxon>Clostridiaceae</taxon>
        <taxon>Clostridium</taxon>
    </lineage>
</organism>
<evidence type="ECO:0000259" key="2">
    <source>
        <dbReference type="Pfam" id="PF11495"/>
    </source>
</evidence>
<accession>A0A934HS60</accession>
<dbReference type="CDD" id="cd09124">
    <property type="entry name" value="PLDc_like_TrmB_middle"/>
    <property type="match status" value="1"/>
</dbReference>
<dbReference type="InterPro" id="IPR051797">
    <property type="entry name" value="TrmB-like"/>
</dbReference>
<dbReference type="SUPFAM" id="SSF46785">
    <property type="entry name" value="Winged helix' DNA-binding domain"/>
    <property type="match status" value="1"/>
</dbReference>
<comment type="caution">
    <text evidence="3">The sequence shown here is derived from an EMBL/GenBank/DDBJ whole genome shotgun (WGS) entry which is preliminary data.</text>
</comment>
<feature type="domain" description="Transcription regulator TrmB N-terminal" evidence="1">
    <location>
        <begin position="9"/>
        <end position="76"/>
    </location>
</feature>
<proteinExistence type="predicted"/>
<evidence type="ECO:0000313" key="3">
    <source>
        <dbReference type="EMBL" id="MBI6872313.1"/>
    </source>
</evidence>
<dbReference type="SUPFAM" id="SSF56024">
    <property type="entry name" value="Phospholipase D/nuclease"/>
    <property type="match status" value="1"/>
</dbReference>
<dbReference type="Gene3D" id="1.10.10.10">
    <property type="entry name" value="Winged helix-like DNA-binding domain superfamily/Winged helix DNA-binding domain"/>
    <property type="match status" value="1"/>
</dbReference>
<protein>
    <submittedName>
        <fullName evidence="3">TrmB family transcriptional regulator</fullName>
    </submittedName>
</protein>
<keyword evidence="4" id="KW-1185">Reference proteome</keyword>
<dbReference type="PANTHER" id="PTHR34293:SF1">
    <property type="entry name" value="HTH-TYPE TRANSCRIPTIONAL REGULATOR TRMBL2"/>
    <property type="match status" value="1"/>
</dbReference>
<dbReference type="EMBL" id="JAEEGB010000006">
    <property type="protein sequence ID" value="MBI6872313.1"/>
    <property type="molecule type" value="Genomic_DNA"/>
</dbReference>
<feature type="domain" description="Transcription regulator TrmB C-terminal" evidence="2">
    <location>
        <begin position="110"/>
        <end position="175"/>
    </location>
</feature>